<dbReference type="PRINTS" id="PR01021">
    <property type="entry name" value="OMPADOMAIN"/>
</dbReference>
<organism evidence="6 7">
    <name type="scientific">Alginatibacterium sediminis</name>
    <dbReference type="NCBI Taxonomy" id="2164068"/>
    <lineage>
        <taxon>Bacteria</taxon>
        <taxon>Pseudomonadati</taxon>
        <taxon>Pseudomonadota</taxon>
        <taxon>Gammaproteobacteria</taxon>
        <taxon>Alteromonadales</taxon>
        <taxon>Alteromonadaceae</taxon>
        <taxon>Alginatibacterium</taxon>
    </lineage>
</organism>
<dbReference type="RefSeq" id="WP_120354857.1">
    <property type="nucleotide sequence ID" value="NZ_RAQO01000005.1"/>
</dbReference>
<gene>
    <name evidence="6" type="ORF">DBZ36_10295</name>
</gene>
<evidence type="ECO:0000313" key="7">
    <source>
        <dbReference type="Proteomes" id="UP000286482"/>
    </source>
</evidence>
<dbReference type="GO" id="GO:0009279">
    <property type="term" value="C:cell outer membrane"/>
    <property type="evidence" value="ECO:0007669"/>
    <property type="project" value="UniProtKB-SubCell"/>
</dbReference>
<dbReference type="SUPFAM" id="SSF103088">
    <property type="entry name" value="OmpA-like"/>
    <property type="match status" value="1"/>
</dbReference>
<dbReference type="Gene3D" id="3.30.1330.60">
    <property type="entry name" value="OmpA-like domain"/>
    <property type="match status" value="1"/>
</dbReference>
<reference evidence="6 7" key="1">
    <citation type="submission" date="2018-09" db="EMBL/GenBank/DDBJ databases">
        <authorList>
            <person name="Wang Z."/>
        </authorList>
    </citation>
    <scope>NUCLEOTIDE SEQUENCE [LARGE SCALE GENOMIC DNA]</scope>
    <source>
        <strain evidence="6 7">ALS 81</strain>
    </source>
</reference>
<dbReference type="InterPro" id="IPR050330">
    <property type="entry name" value="Bact_OuterMem_StrucFunc"/>
</dbReference>
<dbReference type="InterPro" id="IPR006665">
    <property type="entry name" value="OmpA-like"/>
</dbReference>
<comment type="caution">
    <text evidence="6">The sequence shown here is derived from an EMBL/GenBank/DDBJ whole genome shotgun (WGS) entry which is preliminary data.</text>
</comment>
<sequence>MKNMVLVLACSIGLSGCTTWAEPGKGGFAENELDLLAWVDMGPEKQLGPEHGMLFQSTLLKHQLEILVLEGAELCFPASVSQARLQEQRIFREIEGGLGLDAANDIEIQQRFLNMLEQRLQRALDGSACRIDGLPQLNASALVLALDALVNSNNQFAYDSSDLSPAYQDQLQKVAPLLIASSLAITITGHSDSKGDEAYKQKLSTKRAENVASYLAKQGLVSEQMTVLGIADNAPYLAGDEQAVRLSNRRVTISFLEPSSSLNASLEHQQALRINAMAAL</sequence>
<dbReference type="PROSITE" id="PS51257">
    <property type="entry name" value="PROKAR_LIPOPROTEIN"/>
    <property type="match status" value="1"/>
</dbReference>
<feature type="domain" description="OmpA-like" evidence="5">
    <location>
        <begin position="143"/>
        <end position="259"/>
    </location>
</feature>
<evidence type="ECO:0000256" key="4">
    <source>
        <dbReference type="PROSITE-ProRule" id="PRU00473"/>
    </source>
</evidence>
<dbReference type="PANTHER" id="PTHR30329:SF21">
    <property type="entry name" value="LIPOPROTEIN YIAD-RELATED"/>
    <property type="match status" value="1"/>
</dbReference>
<dbReference type="InterPro" id="IPR036737">
    <property type="entry name" value="OmpA-like_sf"/>
</dbReference>
<protein>
    <submittedName>
        <fullName evidence="6">OmpA family protein</fullName>
    </submittedName>
</protein>
<evidence type="ECO:0000256" key="3">
    <source>
        <dbReference type="ARBA" id="ARBA00023237"/>
    </source>
</evidence>
<dbReference type="Proteomes" id="UP000286482">
    <property type="component" value="Unassembled WGS sequence"/>
</dbReference>
<name>A0A420EDJ9_9ALTE</name>
<dbReference type="PANTHER" id="PTHR30329">
    <property type="entry name" value="STATOR ELEMENT OF FLAGELLAR MOTOR COMPLEX"/>
    <property type="match status" value="1"/>
</dbReference>
<evidence type="ECO:0000256" key="2">
    <source>
        <dbReference type="ARBA" id="ARBA00023136"/>
    </source>
</evidence>
<dbReference type="OrthoDB" id="5587802at2"/>
<dbReference type="CDD" id="cd07185">
    <property type="entry name" value="OmpA_C-like"/>
    <property type="match status" value="1"/>
</dbReference>
<dbReference type="EMBL" id="RAQO01000005">
    <property type="protein sequence ID" value="RKF18777.1"/>
    <property type="molecule type" value="Genomic_DNA"/>
</dbReference>
<accession>A0A420EDJ9</accession>
<keyword evidence="7" id="KW-1185">Reference proteome</keyword>
<comment type="subcellular location">
    <subcellularLocation>
        <location evidence="1">Cell outer membrane</location>
    </subcellularLocation>
</comment>
<dbReference type="InterPro" id="IPR006664">
    <property type="entry name" value="OMP_bac"/>
</dbReference>
<evidence type="ECO:0000256" key="1">
    <source>
        <dbReference type="ARBA" id="ARBA00004442"/>
    </source>
</evidence>
<dbReference type="PROSITE" id="PS51123">
    <property type="entry name" value="OMPA_2"/>
    <property type="match status" value="1"/>
</dbReference>
<evidence type="ECO:0000259" key="5">
    <source>
        <dbReference type="PROSITE" id="PS51123"/>
    </source>
</evidence>
<dbReference type="AlphaFoldDB" id="A0A420EDJ9"/>
<keyword evidence="3" id="KW-0998">Cell outer membrane</keyword>
<evidence type="ECO:0000313" key="6">
    <source>
        <dbReference type="EMBL" id="RKF18777.1"/>
    </source>
</evidence>
<keyword evidence="2 4" id="KW-0472">Membrane</keyword>
<proteinExistence type="predicted"/>
<dbReference type="Pfam" id="PF00691">
    <property type="entry name" value="OmpA"/>
    <property type="match status" value="1"/>
</dbReference>